<dbReference type="Gene3D" id="2.40.160.20">
    <property type="match status" value="1"/>
</dbReference>
<feature type="domain" description="Outer membrane protein beta-barrel" evidence="3">
    <location>
        <begin position="11"/>
        <end position="276"/>
    </location>
</feature>
<sequence length="277" mass="30673">MMLRLALGLLASAALLPTLAQAADIIEPIPVIEEVPFSGWYIRGDVGYNFKSKTDGKWAFYNIFPGVEGIDDHYRYDDLRLSDAATFGVGAGYRFTDTFRMDATVDYFRSDVNGKTKCPLMIITDPAHGLGPFEECNYNDKSEADVWTIMANAYVDLPSFGVVTPYLGAGVGTAYVKYDDVKSNEVCPPCSPSYTPYSGTHEGLDDWRFATALMAGASVDLTSQLALDIGYRFTKVWEGDSWEFDSADKQYGAKGVQTRDDGFDIHTIRAGLRYSFF</sequence>
<keyword evidence="5" id="KW-1185">Reference proteome</keyword>
<dbReference type="RefSeq" id="WP_244545822.1">
    <property type="nucleotide sequence ID" value="NZ_FOOA01000001.1"/>
</dbReference>
<evidence type="ECO:0000256" key="2">
    <source>
        <dbReference type="SAM" id="SignalP"/>
    </source>
</evidence>
<evidence type="ECO:0000313" key="5">
    <source>
        <dbReference type="Proteomes" id="UP000531216"/>
    </source>
</evidence>
<organism evidence="4 5">
    <name type="scientific">Aureimonas phyllosphaerae</name>
    <dbReference type="NCBI Taxonomy" id="1166078"/>
    <lineage>
        <taxon>Bacteria</taxon>
        <taxon>Pseudomonadati</taxon>
        <taxon>Pseudomonadota</taxon>
        <taxon>Alphaproteobacteria</taxon>
        <taxon>Hyphomicrobiales</taxon>
        <taxon>Aurantimonadaceae</taxon>
        <taxon>Aureimonas</taxon>
    </lineage>
</organism>
<dbReference type="EMBL" id="JACIDO010000001">
    <property type="protein sequence ID" value="MBB3934429.1"/>
    <property type="molecule type" value="Genomic_DNA"/>
</dbReference>
<evidence type="ECO:0000256" key="1">
    <source>
        <dbReference type="ARBA" id="ARBA00022729"/>
    </source>
</evidence>
<dbReference type="AlphaFoldDB" id="A0A7W6BM02"/>
<evidence type="ECO:0000313" key="4">
    <source>
        <dbReference type="EMBL" id="MBB3934429.1"/>
    </source>
</evidence>
<name>A0A7W6BM02_9HYPH</name>
<feature type="signal peptide" evidence="2">
    <location>
        <begin position="1"/>
        <end position="22"/>
    </location>
</feature>
<dbReference type="SUPFAM" id="SSF56925">
    <property type="entry name" value="OMPA-like"/>
    <property type="match status" value="1"/>
</dbReference>
<evidence type="ECO:0000259" key="3">
    <source>
        <dbReference type="Pfam" id="PF13505"/>
    </source>
</evidence>
<accession>A0A7W6BM02</accession>
<dbReference type="InterPro" id="IPR011250">
    <property type="entry name" value="OMP/PagP_B-barrel"/>
</dbReference>
<keyword evidence="1 2" id="KW-0732">Signal</keyword>
<gene>
    <name evidence="4" type="ORF">GGR05_000540</name>
</gene>
<reference evidence="4 5" key="1">
    <citation type="submission" date="2020-08" db="EMBL/GenBank/DDBJ databases">
        <title>Genomic Encyclopedia of Type Strains, Phase IV (KMG-IV): sequencing the most valuable type-strain genomes for metagenomic binning, comparative biology and taxonomic classification.</title>
        <authorList>
            <person name="Goeker M."/>
        </authorList>
    </citation>
    <scope>NUCLEOTIDE SEQUENCE [LARGE SCALE GENOMIC DNA]</scope>
    <source>
        <strain evidence="4 5">DSM 25024</strain>
    </source>
</reference>
<feature type="chain" id="PRO_5030862706" evidence="2">
    <location>
        <begin position="23"/>
        <end position="277"/>
    </location>
</feature>
<dbReference type="Pfam" id="PF13505">
    <property type="entry name" value="OMP_b-brl"/>
    <property type="match status" value="1"/>
</dbReference>
<protein>
    <submittedName>
        <fullName evidence="4">Opacity protein-like surface antigen</fullName>
    </submittedName>
</protein>
<dbReference type="Proteomes" id="UP000531216">
    <property type="component" value="Unassembled WGS sequence"/>
</dbReference>
<proteinExistence type="predicted"/>
<dbReference type="InterPro" id="IPR027385">
    <property type="entry name" value="Beta-barrel_OMP"/>
</dbReference>
<comment type="caution">
    <text evidence="4">The sequence shown here is derived from an EMBL/GenBank/DDBJ whole genome shotgun (WGS) entry which is preliminary data.</text>
</comment>